<dbReference type="eggNOG" id="COG1018">
    <property type="taxonomic scope" value="Bacteria"/>
</dbReference>
<dbReference type="CDD" id="cd00207">
    <property type="entry name" value="fer2"/>
    <property type="match status" value="1"/>
</dbReference>
<dbReference type="InterPro" id="IPR001433">
    <property type="entry name" value="OxRdtase_FAD/NAD-bd"/>
</dbReference>
<dbReference type="AlphaFoldDB" id="H8L6L3"/>
<dbReference type="SUPFAM" id="SSF54292">
    <property type="entry name" value="2Fe-2S ferredoxin-like"/>
    <property type="match status" value="1"/>
</dbReference>
<dbReference type="PRINTS" id="PR00406">
    <property type="entry name" value="CYTB5RDTASE"/>
</dbReference>
<dbReference type="Gene3D" id="2.40.30.10">
    <property type="entry name" value="Translation factors"/>
    <property type="match status" value="1"/>
</dbReference>
<protein>
    <submittedName>
        <fullName evidence="3">Flavodoxin reductase family protein</fullName>
    </submittedName>
</protein>
<dbReference type="InterPro" id="IPR012675">
    <property type="entry name" value="Beta-grasp_dom_sf"/>
</dbReference>
<dbReference type="Gene3D" id="3.40.50.80">
    <property type="entry name" value="Nucleotide-binding domain of ferredoxin-NADP reductase (FNR) module"/>
    <property type="match status" value="1"/>
</dbReference>
<organism evidence="3 4">
    <name type="scientific">Frateuria aurantia (strain ATCC 33424 / DSM 6220 / KCTC 2777 / LMG 1558 / NBRC 3245 / NCIMB 13370)</name>
    <name type="common">Acetobacter aurantius</name>
    <dbReference type="NCBI Taxonomy" id="767434"/>
    <lineage>
        <taxon>Bacteria</taxon>
        <taxon>Pseudomonadati</taxon>
        <taxon>Pseudomonadota</taxon>
        <taxon>Gammaproteobacteria</taxon>
        <taxon>Lysobacterales</taxon>
        <taxon>Rhodanobacteraceae</taxon>
        <taxon>Frateuria</taxon>
    </lineage>
</organism>
<dbReference type="SUPFAM" id="SSF63380">
    <property type="entry name" value="Riboflavin synthase domain-like"/>
    <property type="match status" value="1"/>
</dbReference>
<evidence type="ECO:0000313" key="4">
    <source>
        <dbReference type="Proteomes" id="UP000005234"/>
    </source>
</evidence>
<feature type="domain" description="FAD-binding FR-type" evidence="2">
    <location>
        <begin position="44"/>
        <end position="144"/>
    </location>
</feature>
<accession>H8L6L3</accession>
<dbReference type="PROSITE" id="PS51384">
    <property type="entry name" value="FAD_FR"/>
    <property type="match status" value="1"/>
</dbReference>
<dbReference type="InterPro" id="IPR039261">
    <property type="entry name" value="FNR_nucleotide-bd"/>
</dbReference>
<gene>
    <name evidence="3" type="ordered locus">Fraau_2466</name>
</gene>
<dbReference type="InterPro" id="IPR001041">
    <property type="entry name" value="2Fe-2S_ferredoxin-type"/>
</dbReference>
<dbReference type="GO" id="GO:0016491">
    <property type="term" value="F:oxidoreductase activity"/>
    <property type="evidence" value="ECO:0007669"/>
    <property type="project" value="InterPro"/>
</dbReference>
<dbReference type="Proteomes" id="UP000005234">
    <property type="component" value="Chromosome"/>
</dbReference>
<proteinExistence type="predicted"/>
<dbReference type="Gene3D" id="3.10.20.30">
    <property type="match status" value="1"/>
</dbReference>
<dbReference type="InterPro" id="IPR050415">
    <property type="entry name" value="MRET"/>
</dbReference>
<dbReference type="EMBL" id="CP003350">
    <property type="protein sequence ID" value="AFC86829.1"/>
    <property type="molecule type" value="Genomic_DNA"/>
</dbReference>
<reference evidence="3" key="1">
    <citation type="submission" date="2012-02" db="EMBL/GenBank/DDBJ databases">
        <title>The complete genome of Frateuria aurantia DSM 6220.</title>
        <authorList>
            <consortium name="US DOE Joint Genome Institute (JGI-PGF)"/>
            <person name="Lucas S."/>
            <person name="Copeland A."/>
            <person name="Lapidus A."/>
            <person name="Glavina del Rio T."/>
            <person name="Dalin E."/>
            <person name="Tice H."/>
            <person name="Bruce D."/>
            <person name="Goodwin L."/>
            <person name="Pitluck S."/>
            <person name="Peters L."/>
            <person name="Ovchinnikova G."/>
            <person name="Teshima H."/>
            <person name="Kyrpides N."/>
            <person name="Mavromatis K."/>
            <person name="Ivanova N."/>
            <person name="Brettin T."/>
            <person name="Detter J.C."/>
            <person name="Han C."/>
            <person name="Larimer F."/>
            <person name="Land M."/>
            <person name="Hauser L."/>
            <person name="Markowitz V."/>
            <person name="Cheng J.-F."/>
            <person name="Hugenholtz P."/>
            <person name="Woyke T."/>
            <person name="Wu D."/>
            <person name="Brambilla E."/>
            <person name="Klenk H.-P."/>
            <person name="Eisen J.A."/>
        </authorList>
    </citation>
    <scope>NUCLEOTIDE SEQUENCE</scope>
    <source>
        <strain evidence="3">DSM 6220</strain>
    </source>
</reference>
<dbReference type="PANTHER" id="PTHR47354">
    <property type="entry name" value="NADH OXIDOREDUCTASE HCR"/>
    <property type="match status" value="1"/>
</dbReference>
<dbReference type="GO" id="GO:0051536">
    <property type="term" value="F:iron-sulfur cluster binding"/>
    <property type="evidence" value="ECO:0007669"/>
    <property type="project" value="InterPro"/>
</dbReference>
<dbReference type="InterPro" id="IPR017938">
    <property type="entry name" value="Riboflavin_synthase-like_b-brl"/>
</dbReference>
<keyword evidence="4" id="KW-1185">Reference proteome</keyword>
<dbReference type="Pfam" id="PF00111">
    <property type="entry name" value="Fer2"/>
    <property type="match status" value="1"/>
</dbReference>
<sequence>MRIVPAMNAISDSRTSWPVRLVKSLVSPALFDFWSTQINPLWTFEQPLARLMTRSRASRDAVTLIVKPNRHWHGMRAGQHVNLGVEIQGRRLVRSYSPTLLDDGHLAVTVKMMEDGCVSRYLAQQARVGEIFTLTQAFGEMVLPEHPGDLLLLAAGSGIAPMRALLRSLASRGMPDNVDLLYWARHRDELCFVDELDALAAAHPGLRVRYLLTREGDAPDARVDAISLEAIASLAQRRVLACGPNGFVQAARIRMGGQVASFDAEAFSKPTRTDGDEGDVEVQLAASGRTLRLARGQSLLEGLEAQGIHPPHGCRMGICNTCVCGRQSGSTRHILTDELSSEPSSQVRLCISAPSTDLILDL</sequence>
<name>H8L6L3_FRAAD</name>
<dbReference type="STRING" id="767434.Fraau_2466"/>
<evidence type="ECO:0000259" key="1">
    <source>
        <dbReference type="PROSITE" id="PS51085"/>
    </source>
</evidence>
<feature type="domain" description="2Fe-2S ferredoxin-type" evidence="1">
    <location>
        <begin position="280"/>
        <end position="362"/>
    </location>
</feature>
<dbReference type="HOGENOM" id="CLU_003827_14_2_6"/>
<dbReference type="SUPFAM" id="SSF52343">
    <property type="entry name" value="Ferredoxin reductase-like, C-terminal NADP-linked domain"/>
    <property type="match status" value="1"/>
</dbReference>
<dbReference type="OrthoDB" id="9796486at2"/>
<evidence type="ECO:0000259" key="2">
    <source>
        <dbReference type="PROSITE" id="PS51384"/>
    </source>
</evidence>
<dbReference type="PROSITE" id="PS51085">
    <property type="entry name" value="2FE2S_FER_2"/>
    <property type="match status" value="1"/>
</dbReference>
<dbReference type="InterPro" id="IPR036010">
    <property type="entry name" value="2Fe-2S_ferredoxin-like_sf"/>
</dbReference>
<dbReference type="Pfam" id="PF00970">
    <property type="entry name" value="FAD_binding_6"/>
    <property type="match status" value="1"/>
</dbReference>
<dbReference type="CDD" id="cd06216">
    <property type="entry name" value="FNR_iron_sulfur_binding_2"/>
    <property type="match status" value="1"/>
</dbReference>
<dbReference type="InterPro" id="IPR017927">
    <property type="entry name" value="FAD-bd_FR_type"/>
</dbReference>
<dbReference type="PANTHER" id="PTHR47354:SF3">
    <property type="entry name" value="OXIDOREDUCTASE-RELATED"/>
    <property type="match status" value="1"/>
</dbReference>
<dbReference type="InterPro" id="IPR008333">
    <property type="entry name" value="Cbr1-like_FAD-bd_dom"/>
</dbReference>
<dbReference type="Pfam" id="PF00175">
    <property type="entry name" value="NAD_binding_1"/>
    <property type="match status" value="1"/>
</dbReference>
<dbReference type="KEGG" id="fau:Fraau_2466"/>
<evidence type="ECO:0000313" key="3">
    <source>
        <dbReference type="EMBL" id="AFC86829.1"/>
    </source>
</evidence>